<keyword evidence="3" id="KW-1185">Reference proteome</keyword>
<accession>A0AAV8S7W6</accession>
<feature type="region of interest" description="Disordered" evidence="1">
    <location>
        <begin position="40"/>
        <end position="94"/>
    </location>
</feature>
<dbReference type="Proteomes" id="UP001159364">
    <property type="component" value="Linkage Group LG12"/>
</dbReference>
<evidence type="ECO:0000313" key="2">
    <source>
        <dbReference type="EMBL" id="KAJ8748286.1"/>
    </source>
</evidence>
<feature type="region of interest" description="Disordered" evidence="1">
    <location>
        <begin position="1"/>
        <end position="24"/>
    </location>
</feature>
<feature type="compositionally biased region" description="Acidic residues" evidence="1">
    <location>
        <begin position="67"/>
        <end position="87"/>
    </location>
</feature>
<feature type="compositionally biased region" description="Basic and acidic residues" evidence="1">
    <location>
        <begin position="10"/>
        <end position="24"/>
    </location>
</feature>
<comment type="caution">
    <text evidence="2">The sequence shown here is derived from an EMBL/GenBank/DDBJ whole genome shotgun (WGS) entry which is preliminary data.</text>
</comment>
<proteinExistence type="predicted"/>
<dbReference type="AlphaFoldDB" id="A0AAV8S7W6"/>
<evidence type="ECO:0000256" key="1">
    <source>
        <dbReference type="SAM" id="MobiDB-lite"/>
    </source>
</evidence>
<reference evidence="2 3" key="1">
    <citation type="submission" date="2021-09" db="EMBL/GenBank/DDBJ databases">
        <title>Genomic insights and catalytic innovation underlie evolution of tropane alkaloids biosynthesis.</title>
        <authorList>
            <person name="Wang Y.-J."/>
            <person name="Tian T."/>
            <person name="Huang J.-P."/>
            <person name="Huang S.-X."/>
        </authorList>
    </citation>
    <scope>NUCLEOTIDE SEQUENCE [LARGE SCALE GENOMIC DNA]</scope>
    <source>
        <strain evidence="2">KIB-2018</strain>
        <tissue evidence="2">Leaf</tissue>
    </source>
</reference>
<sequence length="158" mass="18050">MDDTSCPKLDSTELKQEVQHQREVEKTFVRVKIRENVGKVKNEDLPHDFCPNLYGNNHPHKEAENQASEEENTAPPEEEAKEPEDEEKQIQPSMTISDEDACEGRSFHNLQSPMSQYTLGVLLDKEPLSCSPLMTPSKSKSEENEFFDELEELTTQAL</sequence>
<evidence type="ECO:0000313" key="3">
    <source>
        <dbReference type="Proteomes" id="UP001159364"/>
    </source>
</evidence>
<gene>
    <name evidence="2" type="ORF">K2173_000858</name>
</gene>
<organism evidence="2 3">
    <name type="scientific">Erythroxylum novogranatense</name>
    <dbReference type="NCBI Taxonomy" id="1862640"/>
    <lineage>
        <taxon>Eukaryota</taxon>
        <taxon>Viridiplantae</taxon>
        <taxon>Streptophyta</taxon>
        <taxon>Embryophyta</taxon>
        <taxon>Tracheophyta</taxon>
        <taxon>Spermatophyta</taxon>
        <taxon>Magnoliopsida</taxon>
        <taxon>eudicotyledons</taxon>
        <taxon>Gunneridae</taxon>
        <taxon>Pentapetalae</taxon>
        <taxon>rosids</taxon>
        <taxon>fabids</taxon>
        <taxon>Malpighiales</taxon>
        <taxon>Erythroxylaceae</taxon>
        <taxon>Erythroxylum</taxon>
    </lineage>
</organism>
<protein>
    <submittedName>
        <fullName evidence="2">Uncharacterized protein</fullName>
    </submittedName>
</protein>
<name>A0AAV8S7W6_9ROSI</name>
<feature type="region of interest" description="Disordered" evidence="1">
    <location>
        <begin position="131"/>
        <end position="158"/>
    </location>
</feature>
<dbReference type="EMBL" id="JAIWQS010000012">
    <property type="protein sequence ID" value="KAJ8748286.1"/>
    <property type="molecule type" value="Genomic_DNA"/>
</dbReference>